<dbReference type="RefSeq" id="WP_126753293.1">
    <property type="nucleotide sequence ID" value="NZ_PIPY01000001.1"/>
</dbReference>
<dbReference type="Gene3D" id="3.30.420.40">
    <property type="match status" value="1"/>
</dbReference>
<protein>
    <submittedName>
        <fullName evidence="2">Ppx/GppA family phosphatase</fullName>
    </submittedName>
</protein>
<name>A0A432YQI9_9GAMM</name>
<dbReference type="CDD" id="cd24053">
    <property type="entry name" value="ASKHA_NBD_EcPPX-GppA-like"/>
    <property type="match status" value="1"/>
</dbReference>
<dbReference type="PANTHER" id="PTHR30005:SF0">
    <property type="entry name" value="RETROGRADE REGULATION PROTEIN 2"/>
    <property type="match status" value="1"/>
</dbReference>
<dbReference type="Proteomes" id="UP000288259">
    <property type="component" value="Unassembled WGS sequence"/>
</dbReference>
<organism evidence="2 3">
    <name type="scientific">Pseudidiomarina insulisalsae</name>
    <dbReference type="NCBI Taxonomy" id="575789"/>
    <lineage>
        <taxon>Bacteria</taxon>
        <taxon>Pseudomonadati</taxon>
        <taxon>Pseudomonadota</taxon>
        <taxon>Gammaproteobacteria</taxon>
        <taxon>Alteromonadales</taxon>
        <taxon>Idiomarinaceae</taxon>
        <taxon>Pseudidiomarina</taxon>
    </lineage>
</organism>
<evidence type="ECO:0000259" key="1">
    <source>
        <dbReference type="Pfam" id="PF02541"/>
    </source>
</evidence>
<sequence length="312" mass="33858">MSSGNVRIAAIDLGSNSFHMLIAKATSRGYRILTRQRQKVRLADGLQADHTVEDAAIKRGVSCLQSFAELIARYQPLQVRCVATATLRLAKNRKQLLRAFEKALGFPIDVISGTTEASLIYQGATAELDAPDQPMLVLDIGGASTEVIAGVGTEPHVLKSLDMGCVVWQNRFFKDGRINTGRFQQATAAASALIRPLARTYKAHGWQTVCGASGTFRALQDRLQHQCQQQPGQRQMDQQFIRDAAAAAIAEGEVSRLQNLGIRDDRIAVFCGGLAILVAVVEELGIERIDLAKGALREGLVHTMLAQRAGAR</sequence>
<dbReference type="Gene3D" id="3.30.420.150">
    <property type="entry name" value="Exopolyphosphatase. Domain 2"/>
    <property type="match status" value="1"/>
</dbReference>
<comment type="caution">
    <text evidence="2">The sequence shown here is derived from an EMBL/GenBank/DDBJ whole genome shotgun (WGS) entry which is preliminary data.</text>
</comment>
<dbReference type="InterPro" id="IPR003695">
    <property type="entry name" value="Ppx_GppA_N"/>
</dbReference>
<feature type="domain" description="Ppx/GppA phosphatase N-terminal" evidence="1">
    <location>
        <begin position="22"/>
        <end position="306"/>
    </location>
</feature>
<dbReference type="SUPFAM" id="SSF53067">
    <property type="entry name" value="Actin-like ATPase domain"/>
    <property type="match status" value="2"/>
</dbReference>
<dbReference type="InterPro" id="IPR043129">
    <property type="entry name" value="ATPase_NBD"/>
</dbReference>
<dbReference type="InterPro" id="IPR050273">
    <property type="entry name" value="GppA/Ppx_hydrolase"/>
</dbReference>
<dbReference type="PANTHER" id="PTHR30005">
    <property type="entry name" value="EXOPOLYPHOSPHATASE"/>
    <property type="match status" value="1"/>
</dbReference>
<proteinExistence type="predicted"/>
<keyword evidence="3" id="KW-1185">Reference proteome</keyword>
<dbReference type="GO" id="GO:0016462">
    <property type="term" value="F:pyrophosphatase activity"/>
    <property type="evidence" value="ECO:0007669"/>
    <property type="project" value="TreeGrafter"/>
</dbReference>
<evidence type="ECO:0000313" key="2">
    <source>
        <dbReference type="EMBL" id="RUO63584.1"/>
    </source>
</evidence>
<dbReference type="FunFam" id="3.30.420.40:FF:000023">
    <property type="entry name" value="Guanosine-5'-triphosphate,3'-diphosphate pyrophosphatase"/>
    <property type="match status" value="1"/>
</dbReference>
<dbReference type="Pfam" id="PF02541">
    <property type="entry name" value="Ppx-GppA"/>
    <property type="match status" value="1"/>
</dbReference>
<dbReference type="OrthoDB" id="9793035at2"/>
<reference evidence="3" key="1">
    <citation type="journal article" date="2018" name="Front. Microbiol.">
        <title>Genome-Based Analysis Reveals the Taxonomy and Diversity of the Family Idiomarinaceae.</title>
        <authorList>
            <person name="Liu Y."/>
            <person name="Lai Q."/>
            <person name="Shao Z."/>
        </authorList>
    </citation>
    <scope>NUCLEOTIDE SEQUENCE [LARGE SCALE GENOMIC DNA]</scope>
    <source>
        <strain evidence="3">CVS-6</strain>
    </source>
</reference>
<gene>
    <name evidence="2" type="ORF">CWI71_00530</name>
</gene>
<dbReference type="EMBL" id="PIPY01000001">
    <property type="protein sequence ID" value="RUO63584.1"/>
    <property type="molecule type" value="Genomic_DNA"/>
</dbReference>
<evidence type="ECO:0000313" key="3">
    <source>
        <dbReference type="Proteomes" id="UP000288259"/>
    </source>
</evidence>
<dbReference type="AlphaFoldDB" id="A0A432YQI9"/>
<accession>A0A432YQI9</accession>